<reference evidence="1 2" key="1">
    <citation type="journal article" date="2021" name="Elife">
        <title>Chloroplast acquisition without the gene transfer in kleptoplastic sea slugs, Plakobranchus ocellatus.</title>
        <authorList>
            <person name="Maeda T."/>
            <person name="Takahashi S."/>
            <person name="Yoshida T."/>
            <person name="Shimamura S."/>
            <person name="Takaki Y."/>
            <person name="Nagai Y."/>
            <person name="Toyoda A."/>
            <person name="Suzuki Y."/>
            <person name="Arimoto A."/>
            <person name="Ishii H."/>
            <person name="Satoh N."/>
            <person name="Nishiyama T."/>
            <person name="Hasebe M."/>
            <person name="Maruyama T."/>
            <person name="Minagawa J."/>
            <person name="Obokata J."/>
            <person name="Shigenobu S."/>
        </authorList>
    </citation>
    <scope>NUCLEOTIDE SEQUENCE [LARGE SCALE GENOMIC DNA]</scope>
</reference>
<evidence type="ECO:0000313" key="1">
    <source>
        <dbReference type="EMBL" id="GFO17439.1"/>
    </source>
</evidence>
<organism evidence="1 2">
    <name type="scientific">Plakobranchus ocellatus</name>
    <dbReference type="NCBI Taxonomy" id="259542"/>
    <lineage>
        <taxon>Eukaryota</taxon>
        <taxon>Metazoa</taxon>
        <taxon>Spiralia</taxon>
        <taxon>Lophotrochozoa</taxon>
        <taxon>Mollusca</taxon>
        <taxon>Gastropoda</taxon>
        <taxon>Heterobranchia</taxon>
        <taxon>Euthyneura</taxon>
        <taxon>Panpulmonata</taxon>
        <taxon>Sacoglossa</taxon>
        <taxon>Placobranchoidea</taxon>
        <taxon>Plakobranchidae</taxon>
        <taxon>Plakobranchus</taxon>
    </lineage>
</organism>
<keyword evidence="2" id="KW-1185">Reference proteome</keyword>
<accession>A0AAV4BF35</accession>
<name>A0AAV4BF35_9GAST</name>
<proteinExistence type="predicted"/>
<dbReference type="EMBL" id="BLXT01004823">
    <property type="protein sequence ID" value="GFO17439.1"/>
    <property type="molecule type" value="Genomic_DNA"/>
</dbReference>
<protein>
    <submittedName>
        <fullName evidence="1">Uncharacterized protein</fullName>
    </submittedName>
</protein>
<dbReference type="Proteomes" id="UP000735302">
    <property type="component" value="Unassembled WGS sequence"/>
</dbReference>
<sequence length="108" mass="12027">MQNCKTRCKVPTRPFMSADRVGNLARRAVSKESQLAGMSEVIIMRFCLGCRDRVAGVKAYEKGPPTTLDDAIRTREHRRGLTGLPEQVKLALSHKLMRLIGQTDKVCG</sequence>
<dbReference type="AlphaFoldDB" id="A0AAV4BF35"/>
<gene>
    <name evidence="1" type="ORF">PoB_004394400</name>
</gene>
<evidence type="ECO:0000313" key="2">
    <source>
        <dbReference type="Proteomes" id="UP000735302"/>
    </source>
</evidence>
<comment type="caution">
    <text evidence="1">The sequence shown here is derived from an EMBL/GenBank/DDBJ whole genome shotgun (WGS) entry which is preliminary data.</text>
</comment>